<keyword evidence="3" id="KW-1185">Reference proteome</keyword>
<dbReference type="Proteomes" id="UP000237846">
    <property type="component" value="Unassembled WGS sequence"/>
</dbReference>
<accession>A0A2T0Q2T7</accession>
<sequence>MTKDIRGFTPASRPAPGAPTPPDPDGTEISNELLAGLIHRGGFRSAALEILRAAALTEGHRRGG</sequence>
<evidence type="ECO:0000313" key="3">
    <source>
        <dbReference type="Proteomes" id="UP000237846"/>
    </source>
</evidence>
<dbReference type="EMBL" id="PVZC01000005">
    <property type="protein sequence ID" value="PRX98105.1"/>
    <property type="molecule type" value="Genomic_DNA"/>
</dbReference>
<reference evidence="2 3" key="1">
    <citation type="submission" date="2018-03" db="EMBL/GenBank/DDBJ databases">
        <title>Genomic Encyclopedia of Archaeal and Bacterial Type Strains, Phase II (KMG-II): from individual species to whole genera.</title>
        <authorList>
            <person name="Goeker M."/>
        </authorList>
    </citation>
    <scope>NUCLEOTIDE SEQUENCE [LARGE SCALE GENOMIC DNA]</scope>
    <source>
        <strain evidence="2 3">DSM 45601</strain>
    </source>
</reference>
<dbReference type="RefSeq" id="WP_106248162.1">
    <property type="nucleotide sequence ID" value="NZ_PVZC01000005.1"/>
</dbReference>
<name>A0A2T0Q2T7_9ACTN</name>
<evidence type="ECO:0000256" key="1">
    <source>
        <dbReference type="SAM" id="MobiDB-lite"/>
    </source>
</evidence>
<comment type="caution">
    <text evidence="2">The sequence shown here is derived from an EMBL/GenBank/DDBJ whole genome shotgun (WGS) entry which is preliminary data.</text>
</comment>
<protein>
    <submittedName>
        <fullName evidence="2">Uncharacterized protein</fullName>
    </submittedName>
</protein>
<evidence type="ECO:0000313" key="2">
    <source>
        <dbReference type="EMBL" id="PRX98105.1"/>
    </source>
</evidence>
<feature type="region of interest" description="Disordered" evidence="1">
    <location>
        <begin position="1"/>
        <end position="29"/>
    </location>
</feature>
<gene>
    <name evidence="2" type="ORF">CLV72_105458</name>
</gene>
<proteinExistence type="predicted"/>
<organism evidence="2 3">
    <name type="scientific">Allonocardiopsis opalescens</name>
    <dbReference type="NCBI Taxonomy" id="1144618"/>
    <lineage>
        <taxon>Bacteria</taxon>
        <taxon>Bacillati</taxon>
        <taxon>Actinomycetota</taxon>
        <taxon>Actinomycetes</taxon>
        <taxon>Streptosporangiales</taxon>
        <taxon>Allonocardiopsis</taxon>
    </lineage>
</organism>
<dbReference type="AlphaFoldDB" id="A0A2T0Q2T7"/>